<evidence type="ECO:0000313" key="3">
    <source>
        <dbReference type="Proteomes" id="UP000190857"/>
    </source>
</evidence>
<sequence>MVVVHHTGTMPRALPATLGPDILPRPELSALVLDGDVWPLDRTFHAVDEPDRPGLRADALFRSFVFDLSCRRGSTAPHSVSQRIAAASGAGAAFVASGLSAAWVHGAILNPPRVHEVLARAPARVPVPPLAADWQVAQAHIRDTDVCLRGGWPVLTELATAFALAKALIDARVGERPEAAASVDAGTGVAPTGCPSATRETSIRSTALVTIVRLAGVDTVQAYLAASRPRRGTRAHDAFELIARITRNLAADDLGAAERERHREQDRERERERERPTADHLYWTSAPSALELDRSRSLSGQRVHDDDEEPRLTEHKRLAPLADPRRQGAARWVPPSGPEISLAHPH</sequence>
<organism evidence="2 3">
    <name type="scientific">Okibacterium fritillariae</name>
    <dbReference type="NCBI Taxonomy" id="123320"/>
    <lineage>
        <taxon>Bacteria</taxon>
        <taxon>Bacillati</taxon>
        <taxon>Actinomycetota</taxon>
        <taxon>Actinomycetes</taxon>
        <taxon>Micrococcales</taxon>
        <taxon>Microbacteriaceae</taxon>
        <taxon>Okibacterium</taxon>
    </lineage>
</organism>
<reference evidence="2 3" key="1">
    <citation type="submission" date="2017-02" db="EMBL/GenBank/DDBJ databases">
        <authorList>
            <person name="Peterson S.W."/>
        </authorList>
    </citation>
    <scope>NUCLEOTIDE SEQUENCE [LARGE SCALE GENOMIC DNA]</scope>
    <source>
        <strain evidence="2 3">VKM Ac-2059</strain>
    </source>
</reference>
<name>A0A1T5JGP0_9MICO</name>
<keyword evidence="3" id="KW-1185">Reference proteome</keyword>
<evidence type="ECO:0000256" key="1">
    <source>
        <dbReference type="SAM" id="MobiDB-lite"/>
    </source>
</evidence>
<dbReference type="EMBL" id="FUZP01000001">
    <property type="protein sequence ID" value="SKC50641.1"/>
    <property type="molecule type" value="Genomic_DNA"/>
</dbReference>
<accession>A0A1T5JGP0</accession>
<dbReference type="AlphaFoldDB" id="A0A1T5JGP0"/>
<evidence type="ECO:0000313" key="2">
    <source>
        <dbReference type="EMBL" id="SKC50641.1"/>
    </source>
</evidence>
<dbReference type="Proteomes" id="UP000190857">
    <property type="component" value="Unassembled WGS sequence"/>
</dbReference>
<gene>
    <name evidence="2" type="ORF">SAMN06309945_1536</name>
</gene>
<feature type="compositionally biased region" description="Basic and acidic residues" evidence="1">
    <location>
        <begin position="256"/>
        <end position="278"/>
    </location>
</feature>
<proteinExistence type="predicted"/>
<protein>
    <submittedName>
        <fullName evidence="2">Uncharacterized protein</fullName>
    </submittedName>
</protein>
<feature type="compositionally biased region" description="Basic and acidic residues" evidence="1">
    <location>
        <begin position="291"/>
        <end position="317"/>
    </location>
</feature>
<feature type="region of interest" description="Disordered" evidence="1">
    <location>
        <begin position="256"/>
        <end position="346"/>
    </location>
</feature>